<dbReference type="AlphaFoldDB" id="A0ABD3IDF8"/>
<dbReference type="Proteomes" id="UP001633002">
    <property type="component" value="Unassembled WGS sequence"/>
</dbReference>
<comment type="caution">
    <text evidence="4">The sequence shown here is derived from an EMBL/GenBank/DDBJ whole genome shotgun (WGS) entry which is preliminary data.</text>
</comment>
<evidence type="ECO:0000256" key="2">
    <source>
        <dbReference type="SAM" id="MobiDB-lite"/>
    </source>
</evidence>
<evidence type="ECO:0000259" key="3">
    <source>
        <dbReference type="PROSITE" id="PS50158"/>
    </source>
</evidence>
<dbReference type="PANTHER" id="PTHR31286:SF180">
    <property type="entry name" value="OS10G0362600 PROTEIN"/>
    <property type="match status" value="1"/>
</dbReference>
<dbReference type="PANTHER" id="PTHR31286">
    <property type="entry name" value="GLYCINE-RICH CELL WALL STRUCTURAL PROTEIN 1.8-LIKE"/>
    <property type="match status" value="1"/>
</dbReference>
<keyword evidence="1" id="KW-0862">Zinc</keyword>
<keyword evidence="1" id="KW-0863">Zinc-finger</keyword>
<dbReference type="InterPro" id="IPR001878">
    <property type="entry name" value="Znf_CCHC"/>
</dbReference>
<keyword evidence="5" id="KW-1185">Reference proteome</keyword>
<dbReference type="EMBL" id="JBJQOH010000001">
    <property type="protein sequence ID" value="KAL3699544.1"/>
    <property type="molecule type" value="Genomic_DNA"/>
</dbReference>
<feature type="domain" description="CCHC-type" evidence="3">
    <location>
        <begin position="152"/>
        <end position="167"/>
    </location>
</feature>
<feature type="compositionally biased region" description="Basic and acidic residues" evidence="2">
    <location>
        <begin position="1"/>
        <end position="16"/>
    </location>
</feature>
<feature type="compositionally biased region" description="Basic and acidic residues" evidence="2">
    <location>
        <begin position="169"/>
        <end position="180"/>
    </location>
</feature>
<feature type="region of interest" description="Disordered" evidence="2">
    <location>
        <begin position="288"/>
        <end position="370"/>
    </location>
</feature>
<evidence type="ECO:0000313" key="4">
    <source>
        <dbReference type="EMBL" id="KAL3699544.1"/>
    </source>
</evidence>
<dbReference type="SMART" id="SM00343">
    <property type="entry name" value="ZnF_C2HC"/>
    <property type="match status" value="1"/>
</dbReference>
<dbReference type="Gene3D" id="4.10.60.10">
    <property type="entry name" value="Zinc finger, CCHC-type"/>
    <property type="match status" value="1"/>
</dbReference>
<dbReference type="SUPFAM" id="SSF57756">
    <property type="entry name" value="Retrovirus zinc finger-like domains"/>
    <property type="match status" value="1"/>
</dbReference>
<feature type="compositionally biased region" description="Basic and acidic residues" evidence="2">
    <location>
        <begin position="352"/>
        <end position="370"/>
    </location>
</feature>
<feature type="compositionally biased region" description="Polar residues" evidence="2">
    <location>
        <begin position="201"/>
        <end position="218"/>
    </location>
</feature>
<sequence>MGRSQAEARTETRHNPDSSPLTEAFLDFSRLGAPEVDGAVSKGTLYMYGKMVFLSQWTYNFNPTKIYANVLPVWLGLPRVHPLIEQYGDKMLDSIGEVLHKTIDKQTNQYSNISACVLVDLAASLMDSVDVVIYGEVVWSQVIQYQRLPDTCFKCQQRGHWIRECPKWREEEQSADPPDREESEIPDTQNGVATKSAGGEASSSKTGQGAAEASTSRGGTLDKDGFQQASIAEGGGRTDVGEAGDQSEEQHLQENVDMEMLNRFENEIFSPEQLIVEKRRVIDGEDEGGFRRQSLHPGAIQTRLFQEARDREGETSSAASQARQPPREVKGMSKSASQSKPLHASEAASQEKGGKGGRKEKTDRRGNKIN</sequence>
<gene>
    <name evidence="4" type="ORF">R1sor_017566</name>
</gene>
<name>A0ABD3IDF8_9MARC</name>
<evidence type="ECO:0000313" key="5">
    <source>
        <dbReference type="Proteomes" id="UP001633002"/>
    </source>
</evidence>
<dbReference type="PROSITE" id="PS50158">
    <property type="entry name" value="ZF_CCHC"/>
    <property type="match status" value="1"/>
</dbReference>
<reference evidence="4 5" key="1">
    <citation type="submission" date="2024-09" db="EMBL/GenBank/DDBJ databases">
        <title>Chromosome-scale assembly of Riccia sorocarpa.</title>
        <authorList>
            <person name="Paukszto L."/>
        </authorList>
    </citation>
    <scope>NUCLEOTIDE SEQUENCE [LARGE SCALE GENOMIC DNA]</scope>
    <source>
        <strain evidence="4">LP-2024</strain>
        <tissue evidence="4">Aerial parts of the thallus</tissue>
    </source>
</reference>
<dbReference type="InterPro" id="IPR036875">
    <property type="entry name" value="Znf_CCHC_sf"/>
</dbReference>
<keyword evidence="1" id="KW-0479">Metal-binding</keyword>
<feature type="region of interest" description="Disordered" evidence="2">
    <location>
        <begin position="169"/>
        <end position="223"/>
    </location>
</feature>
<feature type="region of interest" description="Disordered" evidence="2">
    <location>
        <begin position="1"/>
        <end position="20"/>
    </location>
</feature>
<accession>A0ABD3IDF8</accession>
<dbReference type="InterPro" id="IPR040256">
    <property type="entry name" value="At4g02000-like"/>
</dbReference>
<proteinExistence type="predicted"/>
<evidence type="ECO:0000256" key="1">
    <source>
        <dbReference type="PROSITE-ProRule" id="PRU00047"/>
    </source>
</evidence>
<dbReference type="Pfam" id="PF00098">
    <property type="entry name" value="zf-CCHC"/>
    <property type="match status" value="1"/>
</dbReference>
<dbReference type="GO" id="GO:0008270">
    <property type="term" value="F:zinc ion binding"/>
    <property type="evidence" value="ECO:0007669"/>
    <property type="project" value="UniProtKB-KW"/>
</dbReference>
<protein>
    <recommendedName>
        <fullName evidence="3">CCHC-type domain-containing protein</fullName>
    </recommendedName>
</protein>
<organism evidence="4 5">
    <name type="scientific">Riccia sorocarpa</name>
    <dbReference type="NCBI Taxonomy" id="122646"/>
    <lineage>
        <taxon>Eukaryota</taxon>
        <taxon>Viridiplantae</taxon>
        <taxon>Streptophyta</taxon>
        <taxon>Embryophyta</taxon>
        <taxon>Marchantiophyta</taxon>
        <taxon>Marchantiopsida</taxon>
        <taxon>Marchantiidae</taxon>
        <taxon>Marchantiales</taxon>
        <taxon>Ricciaceae</taxon>
        <taxon>Riccia</taxon>
    </lineage>
</organism>